<evidence type="ECO:0000313" key="2">
    <source>
        <dbReference type="EMBL" id="KAE7998002.1"/>
    </source>
</evidence>
<keyword evidence="1" id="KW-0732">Signal</keyword>
<name>A0A5N6QFA8_9ROSI</name>
<feature type="signal peptide" evidence="1">
    <location>
        <begin position="1"/>
        <end position="19"/>
    </location>
</feature>
<dbReference type="OrthoDB" id="1666330at2759"/>
<accession>A0A5N6QFA8</accession>
<proteinExistence type="predicted"/>
<dbReference type="Proteomes" id="UP000327013">
    <property type="component" value="Chromosome 1"/>
</dbReference>
<evidence type="ECO:0008006" key="4">
    <source>
        <dbReference type="Google" id="ProtNLM"/>
    </source>
</evidence>
<evidence type="ECO:0000313" key="3">
    <source>
        <dbReference type="Proteomes" id="UP000327013"/>
    </source>
</evidence>
<dbReference type="EMBL" id="CM017321">
    <property type="protein sequence ID" value="KAE7998002.1"/>
    <property type="molecule type" value="Genomic_DNA"/>
</dbReference>
<organism evidence="2 3">
    <name type="scientific">Carpinus fangiana</name>
    <dbReference type="NCBI Taxonomy" id="176857"/>
    <lineage>
        <taxon>Eukaryota</taxon>
        <taxon>Viridiplantae</taxon>
        <taxon>Streptophyta</taxon>
        <taxon>Embryophyta</taxon>
        <taxon>Tracheophyta</taxon>
        <taxon>Spermatophyta</taxon>
        <taxon>Magnoliopsida</taxon>
        <taxon>eudicotyledons</taxon>
        <taxon>Gunneridae</taxon>
        <taxon>Pentapetalae</taxon>
        <taxon>rosids</taxon>
        <taxon>fabids</taxon>
        <taxon>Fagales</taxon>
        <taxon>Betulaceae</taxon>
        <taxon>Carpinus</taxon>
    </lineage>
</organism>
<evidence type="ECO:0000256" key="1">
    <source>
        <dbReference type="SAM" id="SignalP"/>
    </source>
</evidence>
<dbReference type="AlphaFoldDB" id="A0A5N6QFA8"/>
<sequence length="87" mass="9717">MTHLASVLVLLLKIHTIKSCAVRGGEENEFANGTLWVLSKVHLRRPSFLFLGFRGISRRLIVFGMLSRRENVGSMPLVGVVMRPLGE</sequence>
<gene>
    <name evidence="2" type="ORF">FH972_002582</name>
</gene>
<reference evidence="2 3" key="1">
    <citation type="submission" date="2019-06" db="EMBL/GenBank/DDBJ databases">
        <title>A chromosomal-level reference genome of Carpinus fangiana (Coryloideae, Betulaceae).</title>
        <authorList>
            <person name="Yang X."/>
            <person name="Wang Z."/>
            <person name="Zhang L."/>
            <person name="Hao G."/>
            <person name="Liu J."/>
            <person name="Yang Y."/>
        </authorList>
    </citation>
    <scope>NUCLEOTIDE SEQUENCE [LARGE SCALE GENOMIC DNA]</scope>
    <source>
        <strain evidence="2">Cfa_2016G</strain>
        <tissue evidence="2">Leaf</tissue>
    </source>
</reference>
<feature type="chain" id="PRO_5024280238" description="Secreted protein" evidence="1">
    <location>
        <begin position="20"/>
        <end position="87"/>
    </location>
</feature>
<protein>
    <recommendedName>
        <fullName evidence="4">Secreted protein</fullName>
    </recommendedName>
</protein>
<keyword evidence="3" id="KW-1185">Reference proteome</keyword>